<sequence>MTGNDIFASEQKQTTVSDRTTDGSVITDSTEDSFSKGRKKWRVQRRYGRRTVRNTVPKEIQVDYDPDENNKVPDVAPSSRDVSRAILEGNPSHDRRLRQYIQGLERGRKKVEVDIFLHQRQFLLKQLFNKDLEIKYKRRAYHGVESDGEGTEDTDASPGQLSELPRLQRPQTPVNGHRVPACHRRRLRYSHAQEGNQTSPSEPPANETRPLTQEAVAEHTLAHRLTEHGNVNHFPTLSHHDKARQETAEDSVRDSFAQKYCSQEDSNQNPSTEQPLQPEERYVELDDSDPSTFLIKKLLCCDVEDNATPRENDVELETILSSSYDVTEQQSMEVKGTAIAGESGFTEQRRTLSRKKSSLTDGASSRDNIPPYGTLGGCRMPRIVRREERTAAFEPAESAASPPERLPHLSRSAFVSQKSFSSPNLLRSHPVSLEERRGFGSHPAIVHTEAEPQSSLARSKDQIIEKLALSLPVHLLTKAMEDKDQRILTLSWKDTHDKQKRLLAKTKKTLYENHLRDPRFVKLQESLCTIETPPTE</sequence>
<dbReference type="OrthoDB" id="10029746at2759"/>
<accession>A0A8K0E6U1</accession>
<gene>
    <name evidence="2" type="primary">Hypp6464</name>
    <name evidence="2" type="ORF">BLAG_LOCUS5451</name>
</gene>
<protein>
    <submittedName>
        <fullName evidence="2">Hypp6464 protein</fullName>
    </submittedName>
</protein>
<dbReference type="EMBL" id="OV696697">
    <property type="protein sequence ID" value="CAH1242114.1"/>
    <property type="molecule type" value="Genomic_DNA"/>
</dbReference>
<evidence type="ECO:0000313" key="3">
    <source>
        <dbReference type="Proteomes" id="UP000838412"/>
    </source>
</evidence>
<keyword evidence="3" id="KW-1185">Reference proteome</keyword>
<reference evidence="2" key="1">
    <citation type="submission" date="2022-01" db="EMBL/GenBank/DDBJ databases">
        <authorList>
            <person name="Braso-Vives M."/>
        </authorList>
    </citation>
    <scope>NUCLEOTIDE SEQUENCE</scope>
</reference>
<feature type="compositionally biased region" description="Acidic residues" evidence="1">
    <location>
        <begin position="146"/>
        <end position="155"/>
    </location>
</feature>
<feature type="region of interest" description="Disordered" evidence="1">
    <location>
        <begin position="1"/>
        <end position="40"/>
    </location>
</feature>
<name>A0A8K0E6U1_BRALA</name>
<evidence type="ECO:0000313" key="2">
    <source>
        <dbReference type="EMBL" id="CAH1242114.1"/>
    </source>
</evidence>
<proteinExistence type="predicted"/>
<feature type="region of interest" description="Disordered" evidence="1">
    <location>
        <begin position="340"/>
        <end position="378"/>
    </location>
</feature>
<dbReference type="Proteomes" id="UP000838412">
    <property type="component" value="Chromosome 12"/>
</dbReference>
<evidence type="ECO:0000256" key="1">
    <source>
        <dbReference type="SAM" id="MobiDB-lite"/>
    </source>
</evidence>
<dbReference type="AlphaFoldDB" id="A0A8K0E6U1"/>
<feature type="compositionally biased region" description="Basic residues" evidence="1">
    <location>
        <begin position="180"/>
        <end position="189"/>
    </location>
</feature>
<feature type="region of interest" description="Disordered" evidence="1">
    <location>
        <begin position="143"/>
        <end position="212"/>
    </location>
</feature>
<feature type="compositionally biased region" description="Polar residues" evidence="1">
    <location>
        <begin position="10"/>
        <end position="28"/>
    </location>
</feature>
<organism evidence="2 3">
    <name type="scientific">Branchiostoma lanceolatum</name>
    <name type="common">Common lancelet</name>
    <name type="synonym">Amphioxus lanceolatum</name>
    <dbReference type="NCBI Taxonomy" id="7740"/>
    <lineage>
        <taxon>Eukaryota</taxon>
        <taxon>Metazoa</taxon>
        <taxon>Chordata</taxon>
        <taxon>Cephalochordata</taxon>
        <taxon>Leptocardii</taxon>
        <taxon>Amphioxiformes</taxon>
        <taxon>Branchiostomatidae</taxon>
        <taxon>Branchiostoma</taxon>
    </lineage>
</organism>